<sequence length="173" mass="17794">MMVSLRRASYGLGGILTAIALPAWCEDVAETAEPLAIAKTSAAAPVLPTVAPGLGQLDISGLLGSLLLVSLCIVVLMWLLRKSRLVAGPNQAGVAVVGQIPLSMKEKLLVVQVGDEKLLLGCTATAINTLHTWSSPQGSDEVISQDSPFAKLLARLPKQSAPKTSNGDSGGAS</sequence>
<dbReference type="NCBIfam" id="TIGR03500">
    <property type="entry name" value="FliO_TIGR"/>
    <property type="match status" value="1"/>
</dbReference>
<dbReference type="GO" id="GO:0009425">
    <property type="term" value="C:bacterial-type flagellum basal body"/>
    <property type="evidence" value="ECO:0007669"/>
    <property type="project" value="UniProtKB-SubCell"/>
</dbReference>
<evidence type="ECO:0000256" key="7">
    <source>
        <dbReference type="RuleBase" id="RU362064"/>
    </source>
</evidence>
<name>A0A127M6N0_9GAMM</name>
<proteinExistence type="inferred from homology"/>
<evidence type="ECO:0000256" key="1">
    <source>
        <dbReference type="ARBA" id="ARBA00022475"/>
    </source>
</evidence>
<evidence type="ECO:0000313" key="8">
    <source>
        <dbReference type="EMBL" id="AMO68913.1"/>
    </source>
</evidence>
<gene>
    <name evidence="8" type="ORF">AZF00_11650</name>
</gene>
<accession>A0A127M6N0</accession>
<dbReference type="EMBL" id="CP014544">
    <property type="protein sequence ID" value="AMO68913.1"/>
    <property type="molecule type" value="Genomic_DNA"/>
</dbReference>
<evidence type="ECO:0000313" key="9">
    <source>
        <dbReference type="Proteomes" id="UP000074119"/>
    </source>
</evidence>
<evidence type="ECO:0000256" key="4">
    <source>
        <dbReference type="ARBA" id="ARBA00023136"/>
    </source>
</evidence>
<keyword evidence="2 7" id="KW-0812">Transmembrane</keyword>
<dbReference type="RefSeq" id="WP_008249181.1">
    <property type="nucleotide sequence ID" value="NZ_CP014544.1"/>
</dbReference>
<protein>
    <recommendedName>
        <fullName evidence="7">Flagellar protein</fullName>
    </recommendedName>
</protein>
<dbReference type="PANTHER" id="PTHR38766">
    <property type="entry name" value="FLAGELLAR PROTEIN FLIO"/>
    <property type="match status" value="1"/>
</dbReference>
<dbReference type="Pfam" id="PF04347">
    <property type="entry name" value="FliO"/>
    <property type="match status" value="1"/>
</dbReference>
<reference evidence="8 9" key="1">
    <citation type="submission" date="2015-12" db="EMBL/GenBank/DDBJ databases">
        <authorList>
            <person name="Shamseldin A."/>
            <person name="Moawad H."/>
            <person name="Abd El-Rahim W.M."/>
            <person name="Sadowsky M.J."/>
        </authorList>
    </citation>
    <scope>NUCLEOTIDE SEQUENCE [LARGE SCALE GENOMIC DNA]</scope>
    <source>
        <strain evidence="8 9">SM2</strain>
    </source>
</reference>
<evidence type="ECO:0000256" key="5">
    <source>
        <dbReference type="ARBA" id="ARBA00023143"/>
    </source>
</evidence>
<dbReference type="GO" id="GO:0005886">
    <property type="term" value="C:plasma membrane"/>
    <property type="evidence" value="ECO:0007669"/>
    <property type="project" value="UniProtKB-SubCell"/>
</dbReference>
<comment type="similarity">
    <text evidence="6 7">Belongs to the FliO/MopB family.</text>
</comment>
<keyword evidence="5 7" id="KW-0975">Bacterial flagellum</keyword>
<dbReference type="STRING" id="1470434.AZF00_11650"/>
<organism evidence="8 9">
    <name type="scientific">Zhongshania aliphaticivorans</name>
    <dbReference type="NCBI Taxonomy" id="1470434"/>
    <lineage>
        <taxon>Bacteria</taxon>
        <taxon>Pseudomonadati</taxon>
        <taxon>Pseudomonadota</taxon>
        <taxon>Gammaproteobacteria</taxon>
        <taxon>Cellvibrionales</taxon>
        <taxon>Spongiibacteraceae</taxon>
        <taxon>Zhongshania</taxon>
    </lineage>
</organism>
<evidence type="ECO:0000256" key="2">
    <source>
        <dbReference type="ARBA" id="ARBA00022692"/>
    </source>
</evidence>
<dbReference type="PANTHER" id="PTHR38766:SF1">
    <property type="entry name" value="FLAGELLAR PROTEIN FLIO"/>
    <property type="match status" value="1"/>
</dbReference>
<keyword evidence="4 7" id="KW-0472">Membrane</keyword>
<keyword evidence="3 7" id="KW-1133">Transmembrane helix</keyword>
<evidence type="ECO:0000256" key="6">
    <source>
        <dbReference type="ARBA" id="ARBA00037937"/>
    </source>
</evidence>
<dbReference type="Proteomes" id="UP000074119">
    <property type="component" value="Chromosome"/>
</dbReference>
<feature type="transmembrane region" description="Helical" evidence="7">
    <location>
        <begin position="59"/>
        <end position="80"/>
    </location>
</feature>
<dbReference type="GO" id="GO:0044781">
    <property type="term" value="P:bacterial-type flagellum organization"/>
    <property type="evidence" value="ECO:0007669"/>
    <property type="project" value="UniProtKB-UniRule"/>
</dbReference>
<dbReference type="KEGG" id="zal:AZF00_11650"/>
<evidence type="ECO:0000256" key="3">
    <source>
        <dbReference type="ARBA" id="ARBA00022989"/>
    </source>
</evidence>
<dbReference type="InterPro" id="IPR022781">
    <property type="entry name" value="Flagellar_biosynth_FliO"/>
</dbReference>
<keyword evidence="1 7" id="KW-1003">Cell membrane</keyword>
<dbReference type="AlphaFoldDB" id="A0A127M6N0"/>
<comment type="subcellular location">
    <subcellularLocation>
        <location evidence="7">Cell membrane</location>
    </subcellularLocation>
    <subcellularLocation>
        <location evidence="7">Bacterial flagellum basal body</location>
    </subcellularLocation>
</comment>
<dbReference type="InterPro" id="IPR052205">
    <property type="entry name" value="FliO/MopB"/>
</dbReference>